<dbReference type="SUPFAM" id="SSF56112">
    <property type="entry name" value="Protein kinase-like (PK-like)"/>
    <property type="match status" value="1"/>
</dbReference>
<dbReference type="EC" id="2.7.11.1" evidence="1"/>
<evidence type="ECO:0000256" key="2">
    <source>
        <dbReference type="ARBA" id="ARBA00022527"/>
    </source>
</evidence>
<dbReference type="Pfam" id="PF00069">
    <property type="entry name" value="Pkinase"/>
    <property type="match status" value="1"/>
</dbReference>
<dbReference type="PANTHER" id="PTHR43289:SF6">
    <property type="entry name" value="SERINE_THREONINE-PROTEIN KINASE NEKL-3"/>
    <property type="match status" value="1"/>
</dbReference>
<feature type="compositionally biased region" description="Low complexity" evidence="7">
    <location>
        <begin position="319"/>
        <end position="328"/>
    </location>
</feature>
<evidence type="ECO:0000313" key="9">
    <source>
        <dbReference type="EMBL" id="MFD1939368.1"/>
    </source>
</evidence>
<name>A0ABW4TBI1_9ACTN</name>
<keyword evidence="2" id="KW-0723">Serine/threonine-protein kinase</keyword>
<dbReference type="CDD" id="cd14014">
    <property type="entry name" value="STKc_PknB_like"/>
    <property type="match status" value="1"/>
</dbReference>
<keyword evidence="6" id="KW-0067">ATP-binding</keyword>
<evidence type="ECO:0000256" key="4">
    <source>
        <dbReference type="ARBA" id="ARBA00022741"/>
    </source>
</evidence>
<keyword evidence="4" id="KW-0547">Nucleotide-binding</keyword>
<organism evidence="9 10">
    <name type="scientific">Nonomuraea mangrovi</name>
    <dbReference type="NCBI Taxonomy" id="2316207"/>
    <lineage>
        <taxon>Bacteria</taxon>
        <taxon>Bacillati</taxon>
        <taxon>Actinomycetota</taxon>
        <taxon>Actinomycetes</taxon>
        <taxon>Streptosporangiales</taxon>
        <taxon>Streptosporangiaceae</taxon>
        <taxon>Nonomuraea</taxon>
    </lineage>
</organism>
<dbReference type="SMART" id="SM00220">
    <property type="entry name" value="S_TKc"/>
    <property type="match status" value="1"/>
</dbReference>
<evidence type="ECO:0000256" key="3">
    <source>
        <dbReference type="ARBA" id="ARBA00022679"/>
    </source>
</evidence>
<protein>
    <recommendedName>
        <fullName evidence="1">non-specific serine/threonine protein kinase</fullName>
        <ecNumber evidence="1">2.7.11.1</ecNumber>
    </recommendedName>
</protein>
<evidence type="ECO:0000256" key="6">
    <source>
        <dbReference type="ARBA" id="ARBA00022840"/>
    </source>
</evidence>
<accession>A0ABW4TBI1</accession>
<feature type="domain" description="Protein kinase" evidence="8">
    <location>
        <begin position="14"/>
        <end position="275"/>
    </location>
</feature>
<proteinExistence type="predicted"/>
<keyword evidence="10" id="KW-1185">Reference proteome</keyword>
<feature type="compositionally biased region" description="Pro residues" evidence="7">
    <location>
        <begin position="329"/>
        <end position="341"/>
    </location>
</feature>
<dbReference type="PANTHER" id="PTHR43289">
    <property type="entry name" value="MITOGEN-ACTIVATED PROTEIN KINASE KINASE KINASE 20-RELATED"/>
    <property type="match status" value="1"/>
</dbReference>
<dbReference type="PROSITE" id="PS00108">
    <property type="entry name" value="PROTEIN_KINASE_ST"/>
    <property type="match status" value="1"/>
</dbReference>
<evidence type="ECO:0000313" key="10">
    <source>
        <dbReference type="Proteomes" id="UP001597368"/>
    </source>
</evidence>
<sequence length="341" mass="36579">MTSTRAGHVVGGRYRLVAELGSGGFGRVWKDRDETLDVDVAIKELRLPPGMTQAEQAERLERAIREARNAARLRTYENIVAIHDVVVEDGLPWIVMELIDGCSLNEHLKAHGPLPEDRAAHVAVALLAAIGVAHQEGVVHRDIKPANVMLAGNGKVLLTDFGTAVHSTDTALTATGMFVGSPEYMAPERLRGADGLPAGDLFSLGATLYQAVEGVSPFQRDTQTATLTAVLLEEPPVPQRAGRLTQLVTRLLDKDPDKRPTVAEALTMTGEQPATHVHPQRGTRILTAQESPARWQSKAPWSLDSYRRAPARPSPPSSASPDSSSAAVPSPPLLTAPPRSS</sequence>
<dbReference type="PROSITE" id="PS50011">
    <property type="entry name" value="PROTEIN_KINASE_DOM"/>
    <property type="match status" value="1"/>
</dbReference>
<dbReference type="InterPro" id="IPR000719">
    <property type="entry name" value="Prot_kinase_dom"/>
</dbReference>
<keyword evidence="3 9" id="KW-0808">Transferase</keyword>
<dbReference type="Gene3D" id="1.10.510.10">
    <property type="entry name" value="Transferase(Phosphotransferase) domain 1"/>
    <property type="match status" value="1"/>
</dbReference>
<evidence type="ECO:0000256" key="5">
    <source>
        <dbReference type="ARBA" id="ARBA00022777"/>
    </source>
</evidence>
<reference evidence="10" key="1">
    <citation type="journal article" date="2019" name="Int. J. Syst. Evol. Microbiol.">
        <title>The Global Catalogue of Microorganisms (GCM) 10K type strain sequencing project: providing services to taxonomists for standard genome sequencing and annotation.</title>
        <authorList>
            <consortium name="The Broad Institute Genomics Platform"/>
            <consortium name="The Broad Institute Genome Sequencing Center for Infectious Disease"/>
            <person name="Wu L."/>
            <person name="Ma J."/>
        </authorList>
    </citation>
    <scope>NUCLEOTIDE SEQUENCE [LARGE SCALE GENOMIC DNA]</scope>
    <source>
        <strain evidence="10">ICMP 6774ER</strain>
    </source>
</reference>
<evidence type="ECO:0000259" key="8">
    <source>
        <dbReference type="PROSITE" id="PS50011"/>
    </source>
</evidence>
<gene>
    <name evidence="9" type="ORF">ACFSKW_48695</name>
</gene>
<dbReference type="EMBL" id="JBHUFV010000082">
    <property type="protein sequence ID" value="MFD1939368.1"/>
    <property type="molecule type" value="Genomic_DNA"/>
</dbReference>
<comment type="caution">
    <text evidence="9">The sequence shown here is derived from an EMBL/GenBank/DDBJ whole genome shotgun (WGS) entry which is preliminary data.</text>
</comment>
<dbReference type="Proteomes" id="UP001597368">
    <property type="component" value="Unassembled WGS sequence"/>
</dbReference>
<evidence type="ECO:0000256" key="7">
    <source>
        <dbReference type="SAM" id="MobiDB-lite"/>
    </source>
</evidence>
<feature type="region of interest" description="Disordered" evidence="7">
    <location>
        <begin position="286"/>
        <end position="341"/>
    </location>
</feature>
<dbReference type="RefSeq" id="WP_379581584.1">
    <property type="nucleotide sequence ID" value="NZ_JBHUFV010000082.1"/>
</dbReference>
<dbReference type="GO" id="GO:0004674">
    <property type="term" value="F:protein serine/threonine kinase activity"/>
    <property type="evidence" value="ECO:0007669"/>
    <property type="project" value="UniProtKB-EC"/>
</dbReference>
<dbReference type="InterPro" id="IPR011009">
    <property type="entry name" value="Kinase-like_dom_sf"/>
</dbReference>
<dbReference type="InterPro" id="IPR008271">
    <property type="entry name" value="Ser/Thr_kinase_AS"/>
</dbReference>
<keyword evidence="5 9" id="KW-0418">Kinase</keyword>
<dbReference type="Gene3D" id="3.30.200.20">
    <property type="entry name" value="Phosphorylase Kinase, domain 1"/>
    <property type="match status" value="1"/>
</dbReference>
<evidence type="ECO:0000256" key="1">
    <source>
        <dbReference type="ARBA" id="ARBA00012513"/>
    </source>
</evidence>